<accession>A0A1L9RMQ0</accession>
<protein>
    <submittedName>
        <fullName evidence="1">Uncharacterized protein</fullName>
    </submittedName>
</protein>
<name>A0A1L9RMQ0_ASPWE</name>
<evidence type="ECO:0000313" key="1">
    <source>
        <dbReference type="EMBL" id="OJJ36098.1"/>
    </source>
</evidence>
<dbReference type="GeneID" id="63753760"/>
<dbReference type="Proteomes" id="UP000184383">
    <property type="component" value="Unassembled WGS sequence"/>
</dbReference>
<organism evidence="1 2">
    <name type="scientific">Aspergillus wentii DTO 134E9</name>
    <dbReference type="NCBI Taxonomy" id="1073089"/>
    <lineage>
        <taxon>Eukaryota</taxon>
        <taxon>Fungi</taxon>
        <taxon>Dikarya</taxon>
        <taxon>Ascomycota</taxon>
        <taxon>Pezizomycotina</taxon>
        <taxon>Eurotiomycetes</taxon>
        <taxon>Eurotiomycetidae</taxon>
        <taxon>Eurotiales</taxon>
        <taxon>Aspergillaceae</taxon>
        <taxon>Aspergillus</taxon>
        <taxon>Aspergillus subgen. Cremei</taxon>
    </lineage>
</organism>
<evidence type="ECO:0000313" key="2">
    <source>
        <dbReference type="Proteomes" id="UP000184383"/>
    </source>
</evidence>
<dbReference type="RefSeq" id="XP_040689774.1">
    <property type="nucleotide sequence ID" value="XM_040837912.1"/>
</dbReference>
<gene>
    <name evidence="1" type="ORF">ASPWEDRAFT_535722</name>
</gene>
<reference evidence="2" key="1">
    <citation type="journal article" date="2017" name="Genome Biol.">
        <title>Comparative genomics reveals high biological diversity and specific adaptations in the industrially and medically important fungal genus Aspergillus.</title>
        <authorList>
            <person name="de Vries R.P."/>
            <person name="Riley R."/>
            <person name="Wiebenga A."/>
            <person name="Aguilar-Osorio G."/>
            <person name="Amillis S."/>
            <person name="Uchima C.A."/>
            <person name="Anderluh G."/>
            <person name="Asadollahi M."/>
            <person name="Askin M."/>
            <person name="Barry K."/>
            <person name="Battaglia E."/>
            <person name="Bayram O."/>
            <person name="Benocci T."/>
            <person name="Braus-Stromeyer S.A."/>
            <person name="Caldana C."/>
            <person name="Canovas D."/>
            <person name="Cerqueira G.C."/>
            <person name="Chen F."/>
            <person name="Chen W."/>
            <person name="Choi C."/>
            <person name="Clum A."/>
            <person name="Dos Santos R.A."/>
            <person name="Damasio A.R."/>
            <person name="Diallinas G."/>
            <person name="Emri T."/>
            <person name="Fekete E."/>
            <person name="Flipphi M."/>
            <person name="Freyberg S."/>
            <person name="Gallo A."/>
            <person name="Gournas C."/>
            <person name="Habgood R."/>
            <person name="Hainaut M."/>
            <person name="Harispe M.L."/>
            <person name="Henrissat B."/>
            <person name="Hilden K.S."/>
            <person name="Hope R."/>
            <person name="Hossain A."/>
            <person name="Karabika E."/>
            <person name="Karaffa L."/>
            <person name="Karanyi Z."/>
            <person name="Krasevec N."/>
            <person name="Kuo A."/>
            <person name="Kusch H."/>
            <person name="LaButti K."/>
            <person name="Lagendijk E.L."/>
            <person name="Lapidus A."/>
            <person name="Levasseur A."/>
            <person name="Lindquist E."/>
            <person name="Lipzen A."/>
            <person name="Logrieco A.F."/>
            <person name="MacCabe A."/>
            <person name="Maekelae M.R."/>
            <person name="Malavazi I."/>
            <person name="Melin P."/>
            <person name="Meyer V."/>
            <person name="Mielnichuk N."/>
            <person name="Miskei M."/>
            <person name="Molnar A.P."/>
            <person name="Mule G."/>
            <person name="Ngan C.Y."/>
            <person name="Orejas M."/>
            <person name="Orosz E."/>
            <person name="Ouedraogo J.P."/>
            <person name="Overkamp K.M."/>
            <person name="Park H.-S."/>
            <person name="Perrone G."/>
            <person name="Piumi F."/>
            <person name="Punt P.J."/>
            <person name="Ram A.F."/>
            <person name="Ramon A."/>
            <person name="Rauscher S."/>
            <person name="Record E."/>
            <person name="Riano-Pachon D.M."/>
            <person name="Robert V."/>
            <person name="Roehrig J."/>
            <person name="Ruller R."/>
            <person name="Salamov A."/>
            <person name="Salih N.S."/>
            <person name="Samson R.A."/>
            <person name="Sandor E."/>
            <person name="Sanguinetti M."/>
            <person name="Schuetze T."/>
            <person name="Sepcic K."/>
            <person name="Shelest E."/>
            <person name="Sherlock G."/>
            <person name="Sophianopoulou V."/>
            <person name="Squina F.M."/>
            <person name="Sun H."/>
            <person name="Susca A."/>
            <person name="Todd R.B."/>
            <person name="Tsang A."/>
            <person name="Unkles S.E."/>
            <person name="van de Wiele N."/>
            <person name="van Rossen-Uffink D."/>
            <person name="Oliveira J.V."/>
            <person name="Vesth T.C."/>
            <person name="Visser J."/>
            <person name="Yu J.-H."/>
            <person name="Zhou M."/>
            <person name="Andersen M.R."/>
            <person name="Archer D.B."/>
            <person name="Baker S.E."/>
            <person name="Benoit I."/>
            <person name="Brakhage A.A."/>
            <person name="Braus G.H."/>
            <person name="Fischer R."/>
            <person name="Frisvad J.C."/>
            <person name="Goldman G.H."/>
            <person name="Houbraken J."/>
            <person name="Oakley B."/>
            <person name="Pocsi I."/>
            <person name="Scazzocchio C."/>
            <person name="Seiboth B."/>
            <person name="vanKuyk P.A."/>
            <person name="Wortman J."/>
            <person name="Dyer P.S."/>
            <person name="Grigoriev I.V."/>
        </authorList>
    </citation>
    <scope>NUCLEOTIDE SEQUENCE [LARGE SCALE GENOMIC DNA]</scope>
    <source>
        <strain evidence="2">DTO 134E9</strain>
    </source>
</reference>
<proteinExistence type="predicted"/>
<dbReference type="EMBL" id="KV878212">
    <property type="protein sequence ID" value="OJJ36098.1"/>
    <property type="molecule type" value="Genomic_DNA"/>
</dbReference>
<keyword evidence="2" id="KW-1185">Reference proteome</keyword>
<dbReference type="VEuPathDB" id="FungiDB:ASPWEDRAFT_535722"/>
<dbReference type="AlphaFoldDB" id="A0A1L9RMQ0"/>
<sequence>MTTPHIFMSVYSIDGEMQHGKRKGTTSLRMVLSIGEISSKQWQRQHMSRTCFRLLRCTEPAMTRSDRSTVLVSIYGGQMRDVVLFGRESCWDGIRKCRLSWI</sequence>